<dbReference type="Pfam" id="PF14604">
    <property type="entry name" value="SH3_9"/>
    <property type="match status" value="1"/>
</dbReference>
<name>A0A8H7BX92_9FUNG</name>
<dbReference type="SMART" id="SM00326">
    <property type="entry name" value="SH3"/>
    <property type="match status" value="1"/>
</dbReference>
<evidence type="ECO:0000256" key="2">
    <source>
        <dbReference type="PROSITE-ProRule" id="PRU00192"/>
    </source>
</evidence>
<evidence type="ECO:0000259" key="4">
    <source>
        <dbReference type="PROSITE" id="PS50002"/>
    </source>
</evidence>
<gene>
    <name evidence="5" type="primary">NBP2</name>
    <name evidence="5" type="ORF">EC973_004786</name>
</gene>
<keyword evidence="1 2" id="KW-0728">SH3 domain</keyword>
<reference evidence="5" key="1">
    <citation type="submission" date="2020-01" db="EMBL/GenBank/DDBJ databases">
        <title>Genome Sequencing of Three Apophysomyces-Like Fungal Strains Confirms a Novel Fungal Genus in the Mucoromycota with divergent Burkholderia-like Endosymbiotic Bacteria.</title>
        <authorList>
            <person name="Stajich J.E."/>
            <person name="Macias A.M."/>
            <person name="Carter-House D."/>
            <person name="Lovett B."/>
            <person name="Kasson L.R."/>
            <person name="Berry K."/>
            <person name="Grigoriev I."/>
            <person name="Chang Y."/>
            <person name="Spatafora J."/>
            <person name="Kasson M.T."/>
        </authorList>
    </citation>
    <scope>NUCLEOTIDE SEQUENCE</scope>
    <source>
        <strain evidence="5">NRRL A-21654</strain>
    </source>
</reference>
<organism evidence="5 6">
    <name type="scientific">Apophysomyces ossiformis</name>
    <dbReference type="NCBI Taxonomy" id="679940"/>
    <lineage>
        <taxon>Eukaryota</taxon>
        <taxon>Fungi</taxon>
        <taxon>Fungi incertae sedis</taxon>
        <taxon>Mucoromycota</taxon>
        <taxon>Mucoromycotina</taxon>
        <taxon>Mucoromycetes</taxon>
        <taxon>Mucorales</taxon>
        <taxon>Mucorineae</taxon>
        <taxon>Mucoraceae</taxon>
        <taxon>Apophysomyces</taxon>
    </lineage>
</organism>
<dbReference type="Gene3D" id="2.30.30.40">
    <property type="entry name" value="SH3 Domains"/>
    <property type="match status" value="1"/>
</dbReference>
<feature type="domain" description="SH3" evidence="4">
    <location>
        <begin position="170"/>
        <end position="227"/>
    </location>
</feature>
<dbReference type="Proteomes" id="UP000605846">
    <property type="component" value="Unassembled WGS sequence"/>
</dbReference>
<dbReference type="OrthoDB" id="19092at2759"/>
<accession>A0A8H7BX92</accession>
<evidence type="ECO:0000313" key="5">
    <source>
        <dbReference type="EMBL" id="KAF7729256.1"/>
    </source>
</evidence>
<dbReference type="AlphaFoldDB" id="A0A8H7BX92"/>
<dbReference type="InterPro" id="IPR050384">
    <property type="entry name" value="Endophilin_SH3RF"/>
</dbReference>
<dbReference type="PANTHER" id="PTHR14167:SF116">
    <property type="entry name" value="CAP, ISOFORM AC"/>
    <property type="match status" value="1"/>
</dbReference>
<feature type="region of interest" description="Disordered" evidence="3">
    <location>
        <begin position="19"/>
        <end position="52"/>
    </location>
</feature>
<dbReference type="PANTHER" id="PTHR14167">
    <property type="entry name" value="SH3 DOMAIN-CONTAINING"/>
    <property type="match status" value="1"/>
</dbReference>
<dbReference type="PROSITE" id="PS50002">
    <property type="entry name" value="SH3"/>
    <property type="match status" value="1"/>
</dbReference>
<dbReference type="InterPro" id="IPR036028">
    <property type="entry name" value="SH3-like_dom_sf"/>
</dbReference>
<dbReference type="EMBL" id="JABAYA010000027">
    <property type="protein sequence ID" value="KAF7729256.1"/>
    <property type="molecule type" value="Genomic_DNA"/>
</dbReference>
<protein>
    <submittedName>
        <fullName evidence="5">HOG (High osmolarity glycerol) pathway protein</fullName>
    </submittedName>
</protein>
<evidence type="ECO:0000256" key="1">
    <source>
        <dbReference type="ARBA" id="ARBA00022443"/>
    </source>
</evidence>
<proteinExistence type="predicted"/>
<dbReference type="GO" id="GO:0005737">
    <property type="term" value="C:cytoplasm"/>
    <property type="evidence" value="ECO:0007669"/>
    <property type="project" value="TreeGrafter"/>
</dbReference>
<evidence type="ECO:0000256" key="3">
    <source>
        <dbReference type="SAM" id="MobiDB-lite"/>
    </source>
</evidence>
<dbReference type="InterPro" id="IPR001452">
    <property type="entry name" value="SH3_domain"/>
</dbReference>
<keyword evidence="6" id="KW-1185">Reference proteome</keyword>
<evidence type="ECO:0000313" key="6">
    <source>
        <dbReference type="Proteomes" id="UP000605846"/>
    </source>
</evidence>
<sequence length="227" mass="25076">MIINIALVLKKIARKGSLAKQKLRSRKGRPQDDTSVSSCSTNEKADPVFPGPKQTLQQVDREIPNKQCLANGDSAAVEAVVSSPPKEESARTMTVLEEENSHSQKPCLDITERIESNQENERANEGSGYGELSPEIIIRDFAYPITSPQHFGQSPTLSSSSAISLSCSEFNGQQARVLYDFEPETEYELALKAGDVIWVQYRQCPGWLIADICNETGLIPESYVELI</sequence>
<dbReference type="SUPFAM" id="SSF50044">
    <property type="entry name" value="SH3-domain"/>
    <property type="match status" value="1"/>
</dbReference>
<comment type="caution">
    <text evidence="5">The sequence shown here is derived from an EMBL/GenBank/DDBJ whole genome shotgun (WGS) entry which is preliminary data.</text>
</comment>
<feature type="compositionally biased region" description="Polar residues" evidence="3">
    <location>
        <begin position="33"/>
        <end position="42"/>
    </location>
</feature>